<dbReference type="Gene3D" id="3.40.50.620">
    <property type="entry name" value="HUPs"/>
    <property type="match status" value="1"/>
</dbReference>
<gene>
    <name evidence="3" type="ORF">PGB27_23890</name>
</gene>
<dbReference type="InterPro" id="IPR014729">
    <property type="entry name" value="Rossmann-like_a/b/a_fold"/>
</dbReference>
<evidence type="ECO:0000259" key="2">
    <source>
        <dbReference type="Pfam" id="PF00582"/>
    </source>
</evidence>
<reference evidence="3 4" key="1">
    <citation type="submission" date="2023-02" db="EMBL/GenBank/DDBJ databases">
        <title>Genome sequencing required for Actinomycetospora new species description.</title>
        <authorList>
            <person name="Saimee Y."/>
            <person name="Duangmal K."/>
        </authorList>
    </citation>
    <scope>NUCLEOTIDE SEQUENCE [LARGE SCALE GENOMIC DNA]</scope>
    <source>
        <strain evidence="3 4">DW7H6</strain>
    </source>
</reference>
<dbReference type="Pfam" id="PF00582">
    <property type="entry name" value="Usp"/>
    <property type="match status" value="2"/>
</dbReference>
<evidence type="ECO:0000313" key="3">
    <source>
        <dbReference type="EMBL" id="MDD7968395.1"/>
    </source>
</evidence>
<sequence>MTSTPRSARPEDDGVLLVGFDGSRDAAAAIAVAAHLLPARHARVAHIWTSPGAGSALYRRLAQQARTTEHLRRLTRQEAAAAADGVAATGVALATAAGWTAEPVVRGEHSDEGADLAALADELRPAAVVVGSRGTGGLRGLLGSVAEVVVHRSSVPVLVVPPLLAEERAATSSGPALVAHDGSESAAYAHAVAADLLAPRLLVPVHVESPMSDGSGELGEPGVPTDALRLRPDGFGPVAAAGAVAREAATQGAGAIVVGSRRRSLVREVVLGSHARAVLHHGHRPVLVVPPP</sequence>
<dbReference type="PANTHER" id="PTHR46268:SF6">
    <property type="entry name" value="UNIVERSAL STRESS PROTEIN UP12"/>
    <property type="match status" value="1"/>
</dbReference>
<organism evidence="3 4">
    <name type="scientific">Actinomycetospora lemnae</name>
    <dbReference type="NCBI Taxonomy" id="3019891"/>
    <lineage>
        <taxon>Bacteria</taxon>
        <taxon>Bacillati</taxon>
        <taxon>Actinomycetota</taxon>
        <taxon>Actinomycetes</taxon>
        <taxon>Pseudonocardiales</taxon>
        <taxon>Pseudonocardiaceae</taxon>
        <taxon>Actinomycetospora</taxon>
    </lineage>
</organism>
<accession>A0ABT5SZV1</accession>
<proteinExistence type="inferred from homology"/>
<feature type="domain" description="UspA" evidence="2">
    <location>
        <begin position="241"/>
        <end position="290"/>
    </location>
</feature>
<dbReference type="InterPro" id="IPR006016">
    <property type="entry name" value="UspA"/>
</dbReference>
<dbReference type="RefSeq" id="WP_274202926.1">
    <property type="nucleotide sequence ID" value="NZ_JAQZAO010000012.1"/>
</dbReference>
<dbReference type="Proteomes" id="UP001300763">
    <property type="component" value="Unassembled WGS sequence"/>
</dbReference>
<dbReference type="SUPFAM" id="SSF52402">
    <property type="entry name" value="Adenine nucleotide alpha hydrolases-like"/>
    <property type="match status" value="2"/>
</dbReference>
<dbReference type="InterPro" id="IPR006015">
    <property type="entry name" value="Universal_stress_UspA"/>
</dbReference>
<dbReference type="EMBL" id="JAQZAO010000012">
    <property type="protein sequence ID" value="MDD7968395.1"/>
    <property type="molecule type" value="Genomic_DNA"/>
</dbReference>
<evidence type="ECO:0000313" key="4">
    <source>
        <dbReference type="Proteomes" id="UP001300763"/>
    </source>
</evidence>
<keyword evidence="4" id="KW-1185">Reference proteome</keyword>
<dbReference type="PRINTS" id="PR01438">
    <property type="entry name" value="UNVRSLSTRESS"/>
</dbReference>
<name>A0ABT5SZV1_9PSEU</name>
<evidence type="ECO:0000256" key="1">
    <source>
        <dbReference type="ARBA" id="ARBA00008791"/>
    </source>
</evidence>
<feature type="domain" description="UspA" evidence="2">
    <location>
        <begin position="16"/>
        <end position="161"/>
    </location>
</feature>
<comment type="similarity">
    <text evidence="1">Belongs to the universal stress protein A family.</text>
</comment>
<comment type="caution">
    <text evidence="3">The sequence shown here is derived from an EMBL/GenBank/DDBJ whole genome shotgun (WGS) entry which is preliminary data.</text>
</comment>
<protein>
    <submittedName>
        <fullName evidence="3">Universal stress protein</fullName>
    </submittedName>
</protein>
<dbReference type="Gene3D" id="3.40.50.12370">
    <property type="match status" value="1"/>
</dbReference>
<dbReference type="PANTHER" id="PTHR46268">
    <property type="entry name" value="STRESS RESPONSE PROTEIN NHAX"/>
    <property type="match status" value="1"/>
</dbReference>